<feature type="chain" id="PRO_5039209918" evidence="2">
    <location>
        <begin position="20"/>
        <end position="89"/>
    </location>
</feature>
<reference evidence="3 4" key="1">
    <citation type="submission" date="2020-04" db="EMBL/GenBank/DDBJ databases">
        <title>Genome-Wide Identification of 5-Methylcytosine Sites in Bacterial Genomes By High-Throughput Sequencing of MspJI Restriction Fragments.</title>
        <authorList>
            <person name="Wu V."/>
        </authorList>
    </citation>
    <scope>NUCLEOTIDE SEQUENCE [LARGE SCALE GENOMIC DNA]</scope>
    <source>
        <strain evidence="3 4">S2</strain>
    </source>
</reference>
<dbReference type="AlphaFoldDB" id="A0A6H1NX29"/>
<evidence type="ECO:0000313" key="4">
    <source>
        <dbReference type="Proteomes" id="UP000501868"/>
    </source>
</evidence>
<gene>
    <name evidence="3" type="ORF">HFZ78_02485</name>
</gene>
<name>A0A6H1NX29_PRIMG</name>
<evidence type="ECO:0000256" key="2">
    <source>
        <dbReference type="SAM" id="SignalP"/>
    </source>
</evidence>
<dbReference type="Proteomes" id="UP000501868">
    <property type="component" value="Chromosome"/>
</dbReference>
<dbReference type="EMBL" id="CP051128">
    <property type="protein sequence ID" value="QIZ05757.1"/>
    <property type="molecule type" value="Genomic_DNA"/>
</dbReference>
<protein>
    <submittedName>
        <fullName evidence="3">Uncharacterized protein</fullName>
    </submittedName>
</protein>
<evidence type="ECO:0000256" key="1">
    <source>
        <dbReference type="SAM" id="MobiDB-lite"/>
    </source>
</evidence>
<evidence type="ECO:0000313" key="3">
    <source>
        <dbReference type="EMBL" id="QIZ05757.1"/>
    </source>
</evidence>
<keyword evidence="2" id="KW-0732">Signal</keyword>
<accession>A0A6H1NX29</accession>
<feature type="compositionally biased region" description="Basic and acidic residues" evidence="1">
    <location>
        <begin position="58"/>
        <end position="68"/>
    </location>
</feature>
<proteinExistence type="predicted"/>
<feature type="signal peptide" evidence="2">
    <location>
        <begin position="1"/>
        <end position="19"/>
    </location>
</feature>
<sequence length="89" mass="10038">MKRVLPITSLVVVGMGASAAMWLSSKPNRVKAESVLRDWKRKIKPSPFDKSETLPIEKGGHPHPHDLEDNNMVSEGAMYSVQFFNEKMQ</sequence>
<organism evidence="3 4">
    <name type="scientific">Priestia megaterium</name>
    <name type="common">Bacillus megaterium</name>
    <dbReference type="NCBI Taxonomy" id="1404"/>
    <lineage>
        <taxon>Bacteria</taxon>
        <taxon>Bacillati</taxon>
        <taxon>Bacillota</taxon>
        <taxon>Bacilli</taxon>
        <taxon>Bacillales</taxon>
        <taxon>Bacillaceae</taxon>
        <taxon>Priestia</taxon>
    </lineage>
</organism>
<reference evidence="3 4" key="2">
    <citation type="submission" date="2020-04" db="EMBL/GenBank/DDBJ databases">
        <authorList>
            <person name="Fomenkov A."/>
            <person name="Anton B.P."/>
            <person name="Roberts R.J."/>
        </authorList>
    </citation>
    <scope>NUCLEOTIDE SEQUENCE [LARGE SCALE GENOMIC DNA]</scope>
    <source>
        <strain evidence="3 4">S2</strain>
    </source>
</reference>
<feature type="region of interest" description="Disordered" evidence="1">
    <location>
        <begin position="46"/>
        <end position="70"/>
    </location>
</feature>